<gene>
    <name evidence="3" type="ORF">B296_00054398</name>
</gene>
<evidence type="ECO:0000256" key="1">
    <source>
        <dbReference type="SAM" id="MobiDB-lite"/>
    </source>
</evidence>
<feature type="compositionally biased region" description="Basic residues" evidence="1">
    <location>
        <begin position="74"/>
        <end position="84"/>
    </location>
</feature>
<evidence type="ECO:0000259" key="2">
    <source>
        <dbReference type="Pfam" id="PF05605"/>
    </source>
</evidence>
<feature type="region of interest" description="Disordered" evidence="1">
    <location>
        <begin position="59"/>
        <end position="88"/>
    </location>
</feature>
<dbReference type="Proteomes" id="UP000287651">
    <property type="component" value="Unassembled WGS sequence"/>
</dbReference>
<dbReference type="EMBL" id="AMZH03020109">
    <property type="protein sequence ID" value="RRT39517.1"/>
    <property type="molecule type" value="Genomic_DNA"/>
</dbReference>
<evidence type="ECO:0000313" key="3">
    <source>
        <dbReference type="EMBL" id="RRT39517.1"/>
    </source>
</evidence>
<dbReference type="Pfam" id="PF05605">
    <property type="entry name" value="zf-Di19"/>
    <property type="match status" value="1"/>
</dbReference>
<protein>
    <recommendedName>
        <fullName evidence="2">Di19 zinc-binding domain-containing protein</fullName>
    </recommendedName>
</protein>
<evidence type="ECO:0000313" key="4">
    <source>
        <dbReference type="Proteomes" id="UP000287651"/>
    </source>
</evidence>
<feature type="domain" description="Di19 zinc-binding" evidence="2">
    <location>
        <begin position="252"/>
        <end position="274"/>
    </location>
</feature>
<reference evidence="3 4" key="1">
    <citation type="journal article" date="2014" name="Agronomy (Basel)">
        <title>A Draft Genome Sequence for Ensete ventricosum, the Drought-Tolerant Tree Against Hunger.</title>
        <authorList>
            <person name="Harrison J."/>
            <person name="Moore K.A."/>
            <person name="Paszkiewicz K."/>
            <person name="Jones T."/>
            <person name="Grant M."/>
            <person name="Ambacheew D."/>
            <person name="Muzemil S."/>
            <person name="Studholme D.J."/>
        </authorList>
    </citation>
    <scope>NUCLEOTIDE SEQUENCE [LARGE SCALE GENOMIC DNA]</scope>
</reference>
<organism evidence="3 4">
    <name type="scientific">Ensete ventricosum</name>
    <name type="common">Abyssinian banana</name>
    <name type="synonym">Musa ensete</name>
    <dbReference type="NCBI Taxonomy" id="4639"/>
    <lineage>
        <taxon>Eukaryota</taxon>
        <taxon>Viridiplantae</taxon>
        <taxon>Streptophyta</taxon>
        <taxon>Embryophyta</taxon>
        <taxon>Tracheophyta</taxon>
        <taxon>Spermatophyta</taxon>
        <taxon>Magnoliopsida</taxon>
        <taxon>Liliopsida</taxon>
        <taxon>Zingiberales</taxon>
        <taxon>Musaceae</taxon>
        <taxon>Ensete</taxon>
    </lineage>
</organism>
<dbReference type="InterPro" id="IPR008598">
    <property type="entry name" value="Di19_Zn-bd"/>
</dbReference>
<accession>A0A426XJ65</accession>
<name>A0A426XJ65_ENSVE</name>
<sequence length="302" mass="34439">MSTYGYVESTGTFLYPSLIALRPCTRKSDRWVNTQLRHAYYTCKTVSFHVRSSREAGHLSHPSHVVSAQPQHSHVPHSRSHRVRTGNGSTRITPRIRFADTNQRIPSSYDVCLTRVTESTFHWWWHCGPERPVNLLHRLLFFSFRPKQLPCSFATSFSTPTHARLTLPLFSTRGSLIFHQRPLAAALRLELLFFSRVSLYGRIRNRKKPWRRTHGIGCPPPRSATSRFSDPDTVSTGGCCRSFTVLVSVSVPVCPICAARVAMDIVGHITVQHGNFVKISFFESHYLFLSSLMLLLVFCYSF</sequence>
<comment type="caution">
    <text evidence="3">The sequence shown here is derived from an EMBL/GenBank/DDBJ whole genome shotgun (WGS) entry which is preliminary data.</text>
</comment>
<dbReference type="AlphaFoldDB" id="A0A426XJ65"/>
<proteinExistence type="predicted"/>